<keyword evidence="2 5" id="KW-0812">Transmembrane</keyword>
<name>Q0VPJ4_ALCBS</name>
<accession>Q0VPJ4</accession>
<dbReference type="eggNOG" id="COG1286">
    <property type="taxonomic scope" value="Bacteria"/>
</dbReference>
<dbReference type="AlphaFoldDB" id="Q0VPJ4"/>
<evidence type="ECO:0000256" key="2">
    <source>
        <dbReference type="ARBA" id="ARBA00022692"/>
    </source>
</evidence>
<dbReference type="PANTHER" id="PTHR36926">
    <property type="entry name" value="COLICIN V PRODUCTION PROTEIN"/>
    <property type="match status" value="1"/>
</dbReference>
<evidence type="ECO:0000313" key="7">
    <source>
        <dbReference type="Proteomes" id="UP000008871"/>
    </source>
</evidence>
<protein>
    <submittedName>
        <fullName evidence="6">Colicin V production protein</fullName>
    </submittedName>
</protein>
<gene>
    <name evidence="6" type="primary">cvpA</name>
    <name evidence="6" type="ordered locus">ABO_1456</name>
</gene>
<dbReference type="GO" id="GO:0016020">
    <property type="term" value="C:membrane"/>
    <property type="evidence" value="ECO:0007669"/>
    <property type="project" value="UniProtKB-SubCell"/>
</dbReference>
<evidence type="ECO:0000256" key="3">
    <source>
        <dbReference type="ARBA" id="ARBA00022989"/>
    </source>
</evidence>
<dbReference type="KEGG" id="abo:ABO_1456"/>
<feature type="transmembrane region" description="Helical" evidence="5">
    <location>
        <begin position="32"/>
        <end position="52"/>
    </location>
</feature>
<proteinExistence type="predicted"/>
<keyword evidence="3 5" id="KW-1133">Transmembrane helix</keyword>
<keyword evidence="4 5" id="KW-0472">Membrane</keyword>
<comment type="subcellular location">
    <subcellularLocation>
        <location evidence="1">Membrane</location>
        <topology evidence="1">Multi-pass membrane protein</topology>
    </subcellularLocation>
</comment>
<dbReference type="Proteomes" id="UP000008871">
    <property type="component" value="Chromosome"/>
</dbReference>
<organism evidence="6 7">
    <name type="scientific">Alcanivorax borkumensis (strain ATCC 700651 / DSM 11573 / NCIMB 13689 / SK2)</name>
    <dbReference type="NCBI Taxonomy" id="393595"/>
    <lineage>
        <taxon>Bacteria</taxon>
        <taxon>Pseudomonadati</taxon>
        <taxon>Pseudomonadota</taxon>
        <taxon>Gammaproteobacteria</taxon>
        <taxon>Oceanospirillales</taxon>
        <taxon>Alcanivoracaceae</taxon>
        <taxon>Alcanivorax</taxon>
    </lineage>
</organism>
<feature type="transmembrane region" description="Helical" evidence="5">
    <location>
        <begin position="100"/>
        <end position="120"/>
    </location>
</feature>
<sequence>MNLADGIILFVIAVSALLSVRRGFTREAFSLLTWVAAFIIARLFSPALDLLLQEQITTPSLRAAVAFGSLFALTLAVGALINHLLGELIRVTGLSSTDRLMGMVFGALRGMLLMVVLVALGQHLFASDPWWHESTLVPHLVMMEAWTRDVGESLLAFIMNVSGS</sequence>
<dbReference type="RefSeq" id="WP_011588737.1">
    <property type="nucleotide sequence ID" value="NC_008260.1"/>
</dbReference>
<dbReference type="GO" id="GO:0009403">
    <property type="term" value="P:toxin biosynthetic process"/>
    <property type="evidence" value="ECO:0007669"/>
    <property type="project" value="InterPro"/>
</dbReference>
<dbReference type="PANTHER" id="PTHR36926:SF1">
    <property type="entry name" value="COLICIN V PRODUCTION PROTEIN"/>
    <property type="match status" value="1"/>
</dbReference>
<evidence type="ECO:0000256" key="1">
    <source>
        <dbReference type="ARBA" id="ARBA00004141"/>
    </source>
</evidence>
<dbReference type="HOGENOM" id="CLU_092720_2_3_6"/>
<dbReference type="InterPro" id="IPR003825">
    <property type="entry name" value="Colicin-V_CvpA"/>
</dbReference>
<dbReference type="STRING" id="393595.ABO_1456"/>
<dbReference type="Pfam" id="PF02674">
    <property type="entry name" value="Colicin_V"/>
    <property type="match status" value="1"/>
</dbReference>
<evidence type="ECO:0000256" key="5">
    <source>
        <dbReference type="SAM" id="Phobius"/>
    </source>
</evidence>
<evidence type="ECO:0000313" key="6">
    <source>
        <dbReference type="EMBL" id="CAL16904.1"/>
    </source>
</evidence>
<dbReference type="EMBL" id="AM286690">
    <property type="protein sequence ID" value="CAL16904.1"/>
    <property type="molecule type" value="Genomic_DNA"/>
</dbReference>
<feature type="transmembrane region" description="Helical" evidence="5">
    <location>
        <begin position="64"/>
        <end position="85"/>
    </location>
</feature>
<keyword evidence="7" id="KW-1185">Reference proteome</keyword>
<dbReference type="OrthoDB" id="9810601at2"/>
<dbReference type="InterPro" id="IPR052719">
    <property type="entry name" value="CvpA-like"/>
</dbReference>
<reference evidence="6 7" key="1">
    <citation type="journal article" date="2006" name="Nat. Biotechnol.">
        <title>Genome sequence of the ubiquitous hydrocarbon-degrading marine bacterium Alcanivorax borkumensis.</title>
        <authorList>
            <person name="Schneiker S."/>
            <person name="Martins dos Santos V.A.P."/>
            <person name="Bartels D."/>
            <person name="Bekel T."/>
            <person name="Brecht M."/>
            <person name="Buhrmester J."/>
            <person name="Chernikova T.N."/>
            <person name="Denaro R."/>
            <person name="Ferrer M."/>
            <person name="Gertler C."/>
            <person name="Goesmann A."/>
            <person name="Golyshina O.V."/>
            <person name="Kaminski F."/>
            <person name="Khachane A.N."/>
            <person name="Lang S."/>
            <person name="Linke B."/>
            <person name="McHardy A.C."/>
            <person name="Meyer F."/>
            <person name="Nechitaylo T."/>
            <person name="Puehler A."/>
            <person name="Regenhardt D."/>
            <person name="Rupp O."/>
            <person name="Sabirova J.S."/>
            <person name="Selbitschka W."/>
            <person name="Yakimov M.M."/>
            <person name="Timmis K.N."/>
            <person name="Vorhoelter F.-J."/>
            <person name="Weidner S."/>
            <person name="Kaiser O."/>
            <person name="Golyshin P.N."/>
        </authorList>
    </citation>
    <scope>NUCLEOTIDE SEQUENCE [LARGE SCALE GENOMIC DNA]</scope>
    <source>
        <strain evidence="7">ATCC 700651 / DSM 11573 / NCIMB 13689 / SK2</strain>
    </source>
</reference>
<evidence type="ECO:0000256" key="4">
    <source>
        <dbReference type="ARBA" id="ARBA00023136"/>
    </source>
</evidence>